<sequence length="229" mass="25976">MTILAVITAVAGVAILTYRYREHRNAVRARRAAFFDDCWTVLDDPKLALDAFGYPSLSGTYEGEPIRADVIVDCMGLRKLPSLWLRVTLAAPVRVGAVLDVMMRPSGAEFFSPFSTLPDWLDTPADWPERAVIRTDGPDRFTDPWIFAPHVQFLAEPQAKELIVSPKGARIVWQADEAQRSDYLLLRQARFDVVRFDREKFRELVGRLIHLQRSLAGTPDREERHEAAA</sequence>
<evidence type="ECO:0000313" key="2">
    <source>
        <dbReference type="Proteomes" id="UP000094501"/>
    </source>
</evidence>
<dbReference type="OrthoDB" id="7990319at2"/>
<evidence type="ECO:0000313" key="1">
    <source>
        <dbReference type="EMBL" id="ODR99976.1"/>
    </source>
</evidence>
<comment type="caution">
    <text evidence="1">The sequence shown here is derived from an EMBL/GenBank/DDBJ whole genome shotgun (WGS) entry which is preliminary data.</text>
</comment>
<proteinExistence type="predicted"/>
<keyword evidence="2" id="KW-1185">Reference proteome</keyword>
<name>A0A1E3W4A6_9HYPH</name>
<accession>A0A1E3W4A6</accession>
<dbReference type="AlphaFoldDB" id="A0A1E3W4A6"/>
<evidence type="ECO:0008006" key="3">
    <source>
        <dbReference type="Google" id="ProtNLM"/>
    </source>
</evidence>
<dbReference type="RefSeq" id="WP_069436818.1">
    <property type="nucleotide sequence ID" value="NZ_LPWG01000010.1"/>
</dbReference>
<dbReference type="EMBL" id="LPWG01000010">
    <property type="protein sequence ID" value="ODR99976.1"/>
    <property type="molecule type" value="Genomic_DNA"/>
</dbReference>
<protein>
    <recommendedName>
        <fullName evidence="3">DUF3137 domain-containing protein</fullName>
    </recommendedName>
</protein>
<dbReference type="Proteomes" id="UP000094501">
    <property type="component" value="Unassembled WGS sequence"/>
</dbReference>
<organism evidence="1 2">
    <name type="scientific">Methyloceanibacter methanicus</name>
    <dbReference type="NCBI Taxonomy" id="1774968"/>
    <lineage>
        <taxon>Bacteria</taxon>
        <taxon>Pseudomonadati</taxon>
        <taxon>Pseudomonadota</taxon>
        <taxon>Alphaproteobacteria</taxon>
        <taxon>Hyphomicrobiales</taxon>
        <taxon>Hyphomicrobiaceae</taxon>
        <taxon>Methyloceanibacter</taxon>
    </lineage>
</organism>
<gene>
    <name evidence="1" type="ORF">AUC68_02395</name>
</gene>
<reference evidence="1 2" key="1">
    <citation type="journal article" date="2016" name="Environ. Microbiol.">
        <title>New Methyloceanibacter diversity from North Sea sediments includes methanotroph containing solely the soluble methane monooxygenase.</title>
        <authorList>
            <person name="Vekeman B."/>
            <person name="Kerckhof F.M."/>
            <person name="Cremers G."/>
            <person name="de Vos P."/>
            <person name="Vandamme P."/>
            <person name="Boon N."/>
            <person name="Op den Camp H.J."/>
            <person name="Heylen K."/>
        </authorList>
    </citation>
    <scope>NUCLEOTIDE SEQUENCE [LARGE SCALE GENOMIC DNA]</scope>
    <source>
        <strain evidence="1 2">R-67174</strain>
    </source>
</reference>